<keyword evidence="1" id="KW-0732">Signal</keyword>
<evidence type="ECO:0000256" key="1">
    <source>
        <dbReference type="SAM" id="SignalP"/>
    </source>
</evidence>
<proteinExistence type="predicted"/>
<name>A0A6B0VAS1_IXORI</name>
<accession>A0A6B0VAS1</accession>
<evidence type="ECO:0000313" key="2">
    <source>
        <dbReference type="EMBL" id="MXU98611.1"/>
    </source>
</evidence>
<dbReference type="Gene3D" id="2.30.130.100">
    <property type="match status" value="1"/>
</dbReference>
<dbReference type="EMBL" id="GIFC01016528">
    <property type="protein sequence ID" value="MXU98611.1"/>
    <property type="molecule type" value="Transcribed_RNA"/>
</dbReference>
<feature type="signal peptide" evidence="1">
    <location>
        <begin position="1"/>
        <end position="17"/>
    </location>
</feature>
<organism evidence="2">
    <name type="scientific">Ixodes ricinus</name>
    <name type="common">Common tick</name>
    <name type="synonym">Acarus ricinus</name>
    <dbReference type="NCBI Taxonomy" id="34613"/>
    <lineage>
        <taxon>Eukaryota</taxon>
        <taxon>Metazoa</taxon>
        <taxon>Ecdysozoa</taxon>
        <taxon>Arthropoda</taxon>
        <taxon>Chelicerata</taxon>
        <taxon>Arachnida</taxon>
        <taxon>Acari</taxon>
        <taxon>Parasitiformes</taxon>
        <taxon>Ixodida</taxon>
        <taxon>Ixodoidea</taxon>
        <taxon>Ixodidae</taxon>
        <taxon>Ixodinae</taxon>
        <taxon>Ixodes</taxon>
    </lineage>
</organism>
<protein>
    <submittedName>
        <fullName evidence="2">Putative salivary kunitz domain protein</fullName>
    </submittedName>
</protein>
<feature type="chain" id="PRO_5025360166" evidence="1">
    <location>
        <begin position="18"/>
        <end position="349"/>
    </location>
</feature>
<reference evidence="2" key="1">
    <citation type="submission" date="2019-12" db="EMBL/GenBank/DDBJ databases">
        <title>An insight into the sialome of adult female Ixodes ricinus ticks feeding for 6 days.</title>
        <authorList>
            <person name="Perner J."/>
            <person name="Ribeiro J.M.C."/>
        </authorList>
    </citation>
    <scope>NUCLEOTIDE SEQUENCE</scope>
    <source>
        <strain evidence="2">Semi-engorged</strain>
        <tissue evidence="2">Salivary glands</tissue>
    </source>
</reference>
<sequence length="349" mass="39259">MLLTLVLIVQICSTVHGYKEIGKNIIEVAINNTCVVYKEKVSKELAVAKGCNMYCSSSGNTSVVRFPDERLCAVKLLQSGEYSPLTITGKCYNATCMKPELAPMPTKSELFCSPPETKLYKEENIAVECTQFCFDKTSPRLTYERKKYNVTNGLKCLGKKDRKVKTCQNGTCTGDYKEDECKRKMLAVYSRANVVETCTLKCNNGSYVQVENGTMCALRTSTRRSGWLWFSSEETIIEEIGICHNGTCVHREKYNAAQKDPSERCQGTDTVINENLTVASPCTALCNDGTTTPREEELLCLYQFYREKNHDIYNVGKCHCGVCEPRDDYFVVTVRGNPNDYKEQEPPAC</sequence>
<dbReference type="AlphaFoldDB" id="A0A6B0VAS1"/>